<protein>
    <recommendedName>
        <fullName evidence="4">Phosphate ABC transporter substrate-binding protein</fullName>
    </recommendedName>
</protein>
<dbReference type="EMBL" id="OU912926">
    <property type="protein sequence ID" value="CAG9932972.1"/>
    <property type="molecule type" value="Genomic_DNA"/>
</dbReference>
<evidence type="ECO:0000313" key="2">
    <source>
        <dbReference type="EMBL" id="CAG9932972.1"/>
    </source>
</evidence>
<name>A0ABM8YZE3_9PROT</name>
<dbReference type="RefSeq" id="WP_239796832.1">
    <property type="nucleotide sequence ID" value="NZ_OU912926.1"/>
</dbReference>
<proteinExistence type="predicted"/>
<evidence type="ECO:0000256" key="1">
    <source>
        <dbReference type="SAM" id="SignalP"/>
    </source>
</evidence>
<dbReference type="Proteomes" id="UP000839052">
    <property type="component" value="Chromosome"/>
</dbReference>
<accession>A0ABM8YZE3</accession>
<dbReference type="Gene3D" id="3.40.190.10">
    <property type="entry name" value="Periplasmic binding protein-like II"/>
    <property type="match status" value="1"/>
</dbReference>
<evidence type="ECO:0008006" key="4">
    <source>
        <dbReference type="Google" id="ProtNLM"/>
    </source>
</evidence>
<sequence>MMKFKLKLISALLALAIGEAHAENVVVIGHAGLSKLNANTVQRIFTGKVIEVDGMHVTAVNHKAGAVRDRFLQRYLNQKDDKYTAYWTVRRFIGKGIPPKELSSAAEVISFVQTTPGAIGYIDENELKPDLNVVSR</sequence>
<feature type="signal peptide" evidence="1">
    <location>
        <begin position="1"/>
        <end position="22"/>
    </location>
</feature>
<feature type="chain" id="PRO_5046689203" description="Phosphate ABC transporter substrate-binding protein" evidence="1">
    <location>
        <begin position="23"/>
        <end position="136"/>
    </location>
</feature>
<reference evidence="2 3" key="1">
    <citation type="submission" date="2021-10" db="EMBL/GenBank/DDBJ databases">
        <authorList>
            <person name="Koch H."/>
        </authorList>
    </citation>
    <scope>NUCLEOTIDE SEQUENCE [LARGE SCALE GENOMIC DNA]</scope>
    <source>
        <strain evidence="2">6680</strain>
    </source>
</reference>
<evidence type="ECO:0000313" key="3">
    <source>
        <dbReference type="Proteomes" id="UP000839052"/>
    </source>
</evidence>
<dbReference type="SUPFAM" id="SSF53850">
    <property type="entry name" value="Periplasmic binding protein-like II"/>
    <property type="match status" value="1"/>
</dbReference>
<keyword evidence="1" id="KW-0732">Signal</keyword>
<organism evidence="2 3">
    <name type="scientific">Candidatus Nitrotoga arctica</name>
    <dbReference type="NCBI Taxonomy" id="453162"/>
    <lineage>
        <taxon>Bacteria</taxon>
        <taxon>Pseudomonadati</taxon>
        <taxon>Pseudomonadota</taxon>
        <taxon>Betaproteobacteria</taxon>
        <taxon>Nitrosomonadales</taxon>
        <taxon>Gallionellaceae</taxon>
        <taxon>Candidatus Nitrotoga</taxon>
    </lineage>
</organism>
<keyword evidence="3" id="KW-1185">Reference proteome</keyword>
<gene>
    <name evidence="2" type="ORF">NTG6680_1719</name>
</gene>